<evidence type="ECO:0000256" key="4">
    <source>
        <dbReference type="ARBA" id="ARBA00022989"/>
    </source>
</evidence>
<evidence type="ECO:0000256" key="3">
    <source>
        <dbReference type="ARBA" id="ARBA00022692"/>
    </source>
</evidence>
<dbReference type="GO" id="GO:0016020">
    <property type="term" value="C:membrane"/>
    <property type="evidence" value="ECO:0007669"/>
    <property type="project" value="UniProtKB-SubCell"/>
</dbReference>
<keyword evidence="4 7" id="KW-1133">Transmembrane helix</keyword>
<dbReference type="InterPro" id="IPR034294">
    <property type="entry name" value="Aquaporin_transptr"/>
</dbReference>
<name>A0A0K9PIP5_ZOSMR</name>
<comment type="caution">
    <text evidence="8">The sequence shown here is derived from an EMBL/GenBank/DDBJ whole genome shotgun (WGS) entry which is preliminary data.</text>
</comment>
<dbReference type="InterPro" id="IPR000425">
    <property type="entry name" value="MIP"/>
</dbReference>
<dbReference type="EMBL" id="LFYR01000811">
    <property type="protein sequence ID" value="KMZ68826.1"/>
    <property type="molecule type" value="Genomic_DNA"/>
</dbReference>
<dbReference type="Proteomes" id="UP000036987">
    <property type="component" value="Unassembled WGS sequence"/>
</dbReference>
<sequence>MGNLEKSSLTKKLGAEFVGTFILIFGATAAPIVNQKYYSGSVVESTLIGNAVCAGLAVMIVVISTGHISGAHLNPSITIAFATLRKFPWVQVPAYIAVQVIASISASYVLKLVYHPFLSGGLTVPNVSIPQAFFIEFIITFNLLFVVTAVATDTETIGNLGGIAIGATVMLNIFIAGPGTGGSMNPVRTLGPAVVVGNYNQIWIYLVAPTTGALLGTATYSIVKLKEDVLSDNFDALPTANCQISSGDNSQSSL</sequence>
<dbReference type="SMR" id="A0A0K9PIP5"/>
<evidence type="ECO:0000256" key="1">
    <source>
        <dbReference type="ARBA" id="ARBA00004141"/>
    </source>
</evidence>
<dbReference type="Gene3D" id="1.20.1080.10">
    <property type="entry name" value="Glycerol uptake facilitator protein"/>
    <property type="match status" value="1"/>
</dbReference>
<dbReference type="InterPro" id="IPR022357">
    <property type="entry name" value="MIP_CS"/>
</dbReference>
<dbReference type="Pfam" id="PF00230">
    <property type="entry name" value="MIP"/>
    <property type="match status" value="1"/>
</dbReference>
<comment type="subcellular location">
    <subcellularLocation>
        <location evidence="1">Membrane</location>
        <topology evidence="1">Multi-pass membrane protein</topology>
    </subcellularLocation>
</comment>
<evidence type="ECO:0000256" key="7">
    <source>
        <dbReference type="SAM" id="Phobius"/>
    </source>
</evidence>
<keyword evidence="2 6" id="KW-0813">Transport</keyword>
<evidence type="ECO:0000256" key="6">
    <source>
        <dbReference type="RuleBase" id="RU000477"/>
    </source>
</evidence>
<organism evidence="8 9">
    <name type="scientific">Zostera marina</name>
    <name type="common">Eelgrass</name>
    <dbReference type="NCBI Taxonomy" id="29655"/>
    <lineage>
        <taxon>Eukaryota</taxon>
        <taxon>Viridiplantae</taxon>
        <taxon>Streptophyta</taxon>
        <taxon>Embryophyta</taxon>
        <taxon>Tracheophyta</taxon>
        <taxon>Spermatophyta</taxon>
        <taxon>Magnoliopsida</taxon>
        <taxon>Liliopsida</taxon>
        <taxon>Zosteraceae</taxon>
        <taxon>Zostera</taxon>
    </lineage>
</organism>
<dbReference type="InterPro" id="IPR023271">
    <property type="entry name" value="Aquaporin-like"/>
</dbReference>
<dbReference type="PROSITE" id="PS00221">
    <property type="entry name" value="MIP"/>
    <property type="match status" value="1"/>
</dbReference>
<evidence type="ECO:0000256" key="5">
    <source>
        <dbReference type="ARBA" id="ARBA00023136"/>
    </source>
</evidence>
<feature type="transmembrane region" description="Helical" evidence="7">
    <location>
        <begin position="89"/>
        <end position="109"/>
    </location>
</feature>
<dbReference type="PANTHER" id="PTHR45724:SF11">
    <property type="entry name" value="AQUAPORIN NIP5-1-RELATED"/>
    <property type="match status" value="1"/>
</dbReference>
<gene>
    <name evidence="8" type="ORF">ZOSMA_22G01220</name>
</gene>
<keyword evidence="5 7" id="KW-0472">Membrane</keyword>
<feature type="transmembrane region" description="Helical" evidence="7">
    <location>
        <begin position="202"/>
        <end position="223"/>
    </location>
</feature>
<evidence type="ECO:0000313" key="9">
    <source>
        <dbReference type="Proteomes" id="UP000036987"/>
    </source>
</evidence>
<comment type="similarity">
    <text evidence="6">Belongs to the MIP/aquaporin (TC 1.A.8) family.</text>
</comment>
<dbReference type="PANTHER" id="PTHR45724">
    <property type="entry name" value="AQUAPORIN NIP2-1"/>
    <property type="match status" value="1"/>
</dbReference>
<protein>
    <submittedName>
        <fullName evidence="8">Aquaporin</fullName>
    </submittedName>
</protein>
<proteinExistence type="inferred from homology"/>
<dbReference type="PRINTS" id="PR00783">
    <property type="entry name" value="MINTRINSICP"/>
</dbReference>
<feature type="transmembrane region" description="Helical" evidence="7">
    <location>
        <begin position="12"/>
        <end position="33"/>
    </location>
</feature>
<dbReference type="OrthoDB" id="3222at2759"/>
<dbReference type="STRING" id="29655.A0A0K9PIP5"/>
<keyword evidence="9" id="KW-1185">Reference proteome</keyword>
<feature type="transmembrane region" description="Helical" evidence="7">
    <location>
        <begin position="163"/>
        <end position="182"/>
    </location>
</feature>
<reference evidence="9" key="1">
    <citation type="journal article" date="2016" name="Nature">
        <title>The genome of the seagrass Zostera marina reveals angiosperm adaptation to the sea.</title>
        <authorList>
            <person name="Olsen J.L."/>
            <person name="Rouze P."/>
            <person name="Verhelst B."/>
            <person name="Lin Y.-C."/>
            <person name="Bayer T."/>
            <person name="Collen J."/>
            <person name="Dattolo E."/>
            <person name="De Paoli E."/>
            <person name="Dittami S."/>
            <person name="Maumus F."/>
            <person name="Michel G."/>
            <person name="Kersting A."/>
            <person name="Lauritano C."/>
            <person name="Lohaus R."/>
            <person name="Toepel M."/>
            <person name="Tonon T."/>
            <person name="Vanneste K."/>
            <person name="Amirebrahimi M."/>
            <person name="Brakel J."/>
            <person name="Bostroem C."/>
            <person name="Chovatia M."/>
            <person name="Grimwood J."/>
            <person name="Jenkins J.W."/>
            <person name="Jueterbock A."/>
            <person name="Mraz A."/>
            <person name="Stam W.T."/>
            <person name="Tice H."/>
            <person name="Bornberg-Bauer E."/>
            <person name="Green P.J."/>
            <person name="Pearson G.A."/>
            <person name="Procaccini G."/>
            <person name="Duarte C.M."/>
            <person name="Schmutz J."/>
            <person name="Reusch T.B.H."/>
            <person name="Van de Peer Y."/>
        </authorList>
    </citation>
    <scope>NUCLEOTIDE SEQUENCE [LARGE SCALE GENOMIC DNA]</scope>
    <source>
        <strain evidence="9">cv. Finnish</strain>
    </source>
</reference>
<dbReference type="AlphaFoldDB" id="A0A0K9PIP5"/>
<dbReference type="GO" id="GO:0015267">
    <property type="term" value="F:channel activity"/>
    <property type="evidence" value="ECO:0007669"/>
    <property type="project" value="InterPro"/>
</dbReference>
<keyword evidence="3 6" id="KW-0812">Transmembrane</keyword>
<feature type="transmembrane region" description="Helical" evidence="7">
    <location>
        <begin position="129"/>
        <end position="151"/>
    </location>
</feature>
<feature type="transmembrane region" description="Helical" evidence="7">
    <location>
        <begin position="45"/>
        <end position="68"/>
    </location>
</feature>
<dbReference type="OMA" id="SYHKIWI"/>
<evidence type="ECO:0000256" key="2">
    <source>
        <dbReference type="ARBA" id="ARBA00022448"/>
    </source>
</evidence>
<evidence type="ECO:0000313" key="8">
    <source>
        <dbReference type="EMBL" id="KMZ68826.1"/>
    </source>
</evidence>
<dbReference type="SUPFAM" id="SSF81338">
    <property type="entry name" value="Aquaporin-like"/>
    <property type="match status" value="1"/>
</dbReference>
<accession>A0A0K9PIP5</accession>